<feature type="compositionally biased region" description="Pro residues" evidence="1">
    <location>
        <begin position="419"/>
        <end position="435"/>
    </location>
</feature>
<name>A0AAD7K6J0_9AGAR</name>
<feature type="region of interest" description="Disordered" evidence="1">
    <location>
        <begin position="145"/>
        <end position="185"/>
    </location>
</feature>
<evidence type="ECO:0000313" key="2">
    <source>
        <dbReference type="EMBL" id="KAJ7776640.1"/>
    </source>
</evidence>
<feature type="region of interest" description="Disordered" evidence="1">
    <location>
        <begin position="413"/>
        <end position="445"/>
    </location>
</feature>
<feature type="compositionally biased region" description="Low complexity" evidence="1">
    <location>
        <begin position="571"/>
        <end position="584"/>
    </location>
</feature>
<reference evidence="2" key="1">
    <citation type="submission" date="2023-03" db="EMBL/GenBank/DDBJ databases">
        <title>Massive genome expansion in bonnet fungi (Mycena s.s.) driven by repeated elements and novel gene families across ecological guilds.</title>
        <authorList>
            <consortium name="Lawrence Berkeley National Laboratory"/>
            <person name="Harder C.B."/>
            <person name="Miyauchi S."/>
            <person name="Viragh M."/>
            <person name="Kuo A."/>
            <person name="Thoen E."/>
            <person name="Andreopoulos B."/>
            <person name="Lu D."/>
            <person name="Skrede I."/>
            <person name="Drula E."/>
            <person name="Henrissat B."/>
            <person name="Morin E."/>
            <person name="Kohler A."/>
            <person name="Barry K."/>
            <person name="LaButti K."/>
            <person name="Morin E."/>
            <person name="Salamov A."/>
            <person name="Lipzen A."/>
            <person name="Mereny Z."/>
            <person name="Hegedus B."/>
            <person name="Baldrian P."/>
            <person name="Stursova M."/>
            <person name="Weitz H."/>
            <person name="Taylor A."/>
            <person name="Grigoriev I.V."/>
            <person name="Nagy L.G."/>
            <person name="Martin F."/>
            <person name="Kauserud H."/>
        </authorList>
    </citation>
    <scope>NUCLEOTIDE SEQUENCE</scope>
    <source>
        <strain evidence="2">CBHHK188m</strain>
    </source>
</reference>
<protein>
    <submittedName>
        <fullName evidence="2">Uncharacterized protein</fullName>
    </submittedName>
</protein>
<evidence type="ECO:0000256" key="1">
    <source>
        <dbReference type="SAM" id="MobiDB-lite"/>
    </source>
</evidence>
<feature type="region of interest" description="Disordered" evidence="1">
    <location>
        <begin position="493"/>
        <end position="584"/>
    </location>
</feature>
<dbReference type="Proteomes" id="UP001215280">
    <property type="component" value="Unassembled WGS sequence"/>
</dbReference>
<organism evidence="2 3">
    <name type="scientific">Mycena maculata</name>
    <dbReference type="NCBI Taxonomy" id="230809"/>
    <lineage>
        <taxon>Eukaryota</taxon>
        <taxon>Fungi</taxon>
        <taxon>Dikarya</taxon>
        <taxon>Basidiomycota</taxon>
        <taxon>Agaricomycotina</taxon>
        <taxon>Agaricomycetes</taxon>
        <taxon>Agaricomycetidae</taxon>
        <taxon>Agaricales</taxon>
        <taxon>Marasmiineae</taxon>
        <taxon>Mycenaceae</taxon>
        <taxon>Mycena</taxon>
    </lineage>
</organism>
<feature type="region of interest" description="Disordered" evidence="1">
    <location>
        <begin position="751"/>
        <end position="802"/>
    </location>
</feature>
<feature type="region of interest" description="Disordered" evidence="1">
    <location>
        <begin position="639"/>
        <end position="660"/>
    </location>
</feature>
<dbReference type="EMBL" id="JARJLG010000012">
    <property type="protein sequence ID" value="KAJ7776640.1"/>
    <property type="molecule type" value="Genomic_DNA"/>
</dbReference>
<comment type="caution">
    <text evidence="2">The sequence shown here is derived from an EMBL/GenBank/DDBJ whole genome shotgun (WGS) entry which is preliminary data.</text>
</comment>
<feature type="region of interest" description="Disordered" evidence="1">
    <location>
        <begin position="322"/>
        <end position="355"/>
    </location>
</feature>
<feature type="compositionally biased region" description="Polar residues" evidence="1">
    <location>
        <begin position="518"/>
        <end position="527"/>
    </location>
</feature>
<evidence type="ECO:0000313" key="3">
    <source>
        <dbReference type="Proteomes" id="UP001215280"/>
    </source>
</evidence>
<feature type="region of interest" description="Disordered" evidence="1">
    <location>
        <begin position="675"/>
        <end position="708"/>
    </location>
</feature>
<feature type="compositionally biased region" description="Polar residues" evidence="1">
    <location>
        <begin position="495"/>
        <end position="511"/>
    </location>
</feature>
<accession>A0AAD7K6J0</accession>
<feature type="compositionally biased region" description="Basic and acidic residues" evidence="1">
    <location>
        <begin position="693"/>
        <end position="708"/>
    </location>
</feature>
<sequence>MAPQTWATLAEEALMKASLPDFMRRQAEGKLHLFWGPFFLKFFGAFCMEAKLNLPLPTDRNAHKLTVEERTMLGDAIQKKEQQVRSWLRYNAGKIGKATAGARRASATLKALFKSGVSKNRRRHHPIEIFQRRNRDLVKKALSEAGYDTSTKDIKPEELEHEENEEDDEEDDEDTPLTPSKPKSVRSLRFAMRKRVTAELWAKALEEERTAVAAEMAKESQELQQGIDALNTVYADVHKATYNTSGWVGMTILGGPNPRYGGELALKIVCLGETRTGNTYEDVCVDFDKNVTQTFKAFLRQCFTKKTKQKKKKTPSAVIVQDEDVAAVSPGSETPEAGSPESGVTSESVATPEGPQDLFANSLALEPQESSRWPDGMGPPLSPEEAAALARMERGGASGEGATMAIDPQLTALSVPRSPSLPPSSSPMPLPPARPQPRAAYSGAGHGNAANTVTIPAPTVRVGGYNFPVAVALETSAYRPSTLFQAFTPGRRSVPPTTLHTASPTPLTPCTGSGLALNASSEPTTEPATRAPVLSQSRPSTEPVARARVLPQSCPSTEPGAHAPVLPQSRPATEGAAPPVAPTATPALVVPRSRPATKPSAAKAKTKAGAAAKEVAAKAAKKVEVKRTAVRGTRVVVAESAESAEGAPPGPKKRGRPKKVVAEEGETMLADVTNAAAEGPTFSITNNNRQGARRAEEEEKARVAAEAEAEKQAARGWVRTTQNGHDCVVLTSGRARKPTMFHDGTVVQREVKGRRNPHAAIEEDLVARARKGKGKAAEPSGKKRKVAEDATTTAPKSKRRKV</sequence>
<gene>
    <name evidence="2" type="ORF">DFH07DRAFT_951774</name>
</gene>
<feature type="compositionally biased region" description="Acidic residues" evidence="1">
    <location>
        <begin position="159"/>
        <end position="175"/>
    </location>
</feature>
<proteinExistence type="predicted"/>
<dbReference type="AlphaFoldDB" id="A0AAD7K6J0"/>
<keyword evidence="3" id="KW-1185">Reference proteome</keyword>